<protein>
    <recommendedName>
        <fullName evidence="4">DUF3953 domain-containing protein</fullName>
    </recommendedName>
</protein>
<dbReference type="InterPro" id="IPR025018">
    <property type="entry name" value="DUF3953"/>
</dbReference>
<keyword evidence="1" id="KW-1133">Transmembrane helix</keyword>
<dbReference type="Proteomes" id="UP000195129">
    <property type="component" value="Unassembled WGS sequence"/>
</dbReference>
<comment type="caution">
    <text evidence="2">The sequence shown here is derived from an EMBL/GenBank/DDBJ whole genome shotgun (WGS) entry which is preliminary data.</text>
</comment>
<accession>A0A9X6F781</accession>
<name>A0A9X6F781_BACTU</name>
<feature type="transmembrane region" description="Helical" evidence="1">
    <location>
        <begin position="72"/>
        <end position="90"/>
    </location>
</feature>
<evidence type="ECO:0000313" key="2">
    <source>
        <dbReference type="EMBL" id="OTY56073.1"/>
    </source>
</evidence>
<evidence type="ECO:0008006" key="4">
    <source>
        <dbReference type="Google" id="ProtNLM"/>
    </source>
</evidence>
<sequence length="124" mass="14358">MRSYIGQEILLTYIKFMKSTFTKYKLLIKPLRELSGFFLKREGLRMNRIVTFLLAIIIMGYSIYSWNDASEQSMLILQTLIGIMLVSLGLQNIKNNEKEIRSIGITLLLLALFLIVVSLIKYFA</sequence>
<gene>
    <name evidence="2" type="ORF">BK746_19725</name>
</gene>
<reference evidence="2 3" key="1">
    <citation type="submission" date="2016-10" db="EMBL/GenBank/DDBJ databases">
        <title>Comparative genomics of Bacillus thuringiensis reveals a path to pathogens against multiple invertebrate hosts.</title>
        <authorList>
            <person name="Zheng J."/>
            <person name="Gao Q."/>
            <person name="Liu H."/>
            <person name="Peng D."/>
            <person name="Ruan L."/>
            <person name="Sun M."/>
        </authorList>
    </citation>
    <scope>NUCLEOTIDE SEQUENCE [LARGE SCALE GENOMIC DNA]</scope>
    <source>
        <strain evidence="2">BGSC 4CA1</strain>
    </source>
</reference>
<keyword evidence="1" id="KW-0472">Membrane</keyword>
<dbReference type="EMBL" id="NFDN01000067">
    <property type="protein sequence ID" value="OTY56073.1"/>
    <property type="molecule type" value="Genomic_DNA"/>
</dbReference>
<organism evidence="2 3">
    <name type="scientific">Bacillus thuringiensis serovar yosoo</name>
    <dbReference type="NCBI Taxonomy" id="180848"/>
    <lineage>
        <taxon>Bacteria</taxon>
        <taxon>Bacillati</taxon>
        <taxon>Bacillota</taxon>
        <taxon>Bacilli</taxon>
        <taxon>Bacillales</taxon>
        <taxon>Bacillaceae</taxon>
        <taxon>Bacillus</taxon>
        <taxon>Bacillus cereus group</taxon>
    </lineage>
</organism>
<evidence type="ECO:0000313" key="3">
    <source>
        <dbReference type="Proteomes" id="UP000195129"/>
    </source>
</evidence>
<dbReference type="Pfam" id="PF13129">
    <property type="entry name" value="DUF3953"/>
    <property type="match status" value="1"/>
</dbReference>
<feature type="transmembrane region" description="Helical" evidence="1">
    <location>
        <begin position="49"/>
        <end position="66"/>
    </location>
</feature>
<dbReference type="AlphaFoldDB" id="A0A9X6F781"/>
<keyword evidence="1" id="KW-0812">Transmembrane</keyword>
<evidence type="ECO:0000256" key="1">
    <source>
        <dbReference type="SAM" id="Phobius"/>
    </source>
</evidence>
<proteinExistence type="predicted"/>
<feature type="transmembrane region" description="Helical" evidence="1">
    <location>
        <begin position="102"/>
        <end position="123"/>
    </location>
</feature>